<gene>
    <name evidence="1" type="ORF">CASFOL_002045</name>
</gene>
<dbReference type="AlphaFoldDB" id="A0ABD3EDS3"/>
<proteinExistence type="predicted"/>
<protein>
    <submittedName>
        <fullName evidence="1">Uncharacterized protein</fullName>
    </submittedName>
</protein>
<evidence type="ECO:0000313" key="2">
    <source>
        <dbReference type="Proteomes" id="UP001632038"/>
    </source>
</evidence>
<accession>A0ABD3EDS3</accession>
<name>A0ABD3EDS3_9LAMI</name>
<dbReference type="EMBL" id="JAVIJP010000005">
    <property type="protein sequence ID" value="KAL3652364.1"/>
    <property type="molecule type" value="Genomic_DNA"/>
</dbReference>
<organism evidence="1 2">
    <name type="scientific">Castilleja foliolosa</name>
    <dbReference type="NCBI Taxonomy" id="1961234"/>
    <lineage>
        <taxon>Eukaryota</taxon>
        <taxon>Viridiplantae</taxon>
        <taxon>Streptophyta</taxon>
        <taxon>Embryophyta</taxon>
        <taxon>Tracheophyta</taxon>
        <taxon>Spermatophyta</taxon>
        <taxon>Magnoliopsida</taxon>
        <taxon>eudicotyledons</taxon>
        <taxon>Gunneridae</taxon>
        <taxon>Pentapetalae</taxon>
        <taxon>asterids</taxon>
        <taxon>lamiids</taxon>
        <taxon>Lamiales</taxon>
        <taxon>Orobanchaceae</taxon>
        <taxon>Pedicularideae</taxon>
        <taxon>Castillejinae</taxon>
        <taxon>Castilleja</taxon>
    </lineage>
</organism>
<comment type="caution">
    <text evidence="1">The sequence shown here is derived from an EMBL/GenBank/DDBJ whole genome shotgun (WGS) entry which is preliminary data.</text>
</comment>
<evidence type="ECO:0000313" key="1">
    <source>
        <dbReference type="EMBL" id="KAL3652364.1"/>
    </source>
</evidence>
<reference evidence="2" key="1">
    <citation type="journal article" date="2024" name="IScience">
        <title>Strigolactones Initiate the Formation of Haustorium-like Structures in Castilleja.</title>
        <authorList>
            <person name="Buerger M."/>
            <person name="Peterson D."/>
            <person name="Chory J."/>
        </authorList>
    </citation>
    <scope>NUCLEOTIDE SEQUENCE [LARGE SCALE GENOMIC DNA]</scope>
</reference>
<sequence length="35" mass="4211">MARLGKRFVGQTQYRDYVILLLNVAPLAFRRRTTW</sequence>
<dbReference type="Proteomes" id="UP001632038">
    <property type="component" value="Unassembled WGS sequence"/>
</dbReference>
<keyword evidence="2" id="KW-1185">Reference proteome</keyword>